<dbReference type="STRING" id="380244.SAMN05216298_0983"/>
<dbReference type="RefSeq" id="WP_176953135.1">
    <property type="nucleotide sequence ID" value="NZ_FNGF01000001.1"/>
</dbReference>
<dbReference type="Proteomes" id="UP000198662">
    <property type="component" value="Unassembled WGS sequence"/>
</dbReference>
<name>A0A1G9DMI5_9ACTN</name>
<protein>
    <submittedName>
        <fullName evidence="2">Uncharacterized protein</fullName>
    </submittedName>
</protein>
<gene>
    <name evidence="2" type="ORF">SAMN05216298_0983</name>
</gene>
<sequence>MNWAGPILLMALAGILLGGAVSLRRNGRLPAAVVTGLLAVAAFGGGLYLVYG</sequence>
<reference evidence="3" key="1">
    <citation type="submission" date="2016-10" db="EMBL/GenBank/DDBJ databases">
        <authorList>
            <person name="Varghese N."/>
            <person name="Submissions S."/>
        </authorList>
    </citation>
    <scope>NUCLEOTIDE SEQUENCE [LARGE SCALE GENOMIC DNA]</scope>
    <source>
        <strain evidence="3">CGMCC 4.3147</strain>
    </source>
</reference>
<accession>A0A1G9DMI5</accession>
<feature type="transmembrane region" description="Helical" evidence="1">
    <location>
        <begin position="32"/>
        <end position="51"/>
    </location>
</feature>
<organism evidence="2 3">
    <name type="scientific">Glycomyces sambucus</name>
    <dbReference type="NCBI Taxonomy" id="380244"/>
    <lineage>
        <taxon>Bacteria</taxon>
        <taxon>Bacillati</taxon>
        <taxon>Actinomycetota</taxon>
        <taxon>Actinomycetes</taxon>
        <taxon>Glycomycetales</taxon>
        <taxon>Glycomycetaceae</taxon>
        <taxon>Glycomyces</taxon>
    </lineage>
</organism>
<proteinExistence type="predicted"/>
<keyword evidence="1" id="KW-0472">Membrane</keyword>
<keyword evidence="3" id="KW-1185">Reference proteome</keyword>
<keyword evidence="1" id="KW-1133">Transmembrane helix</keyword>
<evidence type="ECO:0000256" key="1">
    <source>
        <dbReference type="SAM" id="Phobius"/>
    </source>
</evidence>
<evidence type="ECO:0000313" key="2">
    <source>
        <dbReference type="EMBL" id="SDK65040.1"/>
    </source>
</evidence>
<keyword evidence="1" id="KW-0812">Transmembrane</keyword>
<dbReference type="AlphaFoldDB" id="A0A1G9DMI5"/>
<dbReference type="EMBL" id="FNGF01000001">
    <property type="protein sequence ID" value="SDK65040.1"/>
    <property type="molecule type" value="Genomic_DNA"/>
</dbReference>
<evidence type="ECO:0000313" key="3">
    <source>
        <dbReference type="Proteomes" id="UP000198662"/>
    </source>
</evidence>